<evidence type="ECO:0000313" key="3">
    <source>
        <dbReference type="Proteomes" id="UP000028924"/>
    </source>
</evidence>
<reference evidence="2 3" key="1">
    <citation type="journal article" date="2014" name="BMC Genomics">
        <title>Oil accumulation mechanisms of the oleaginous microalga Chlorella protothecoides revealed through its genome, transcriptomes, and proteomes.</title>
        <authorList>
            <person name="Gao C."/>
            <person name="Wang Y."/>
            <person name="Shen Y."/>
            <person name="Yan D."/>
            <person name="He X."/>
            <person name="Dai J."/>
            <person name="Wu Q."/>
        </authorList>
    </citation>
    <scope>NUCLEOTIDE SEQUENCE [LARGE SCALE GENOMIC DNA]</scope>
    <source>
        <strain evidence="2 3">0710</strain>
    </source>
</reference>
<dbReference type="GeneID" id="23613754"/>
<evidence type="ECO:0000256" key="1">
    <source>
        <dbReference type="SAM" id="MobiDB-lite"/>
    </source>
</evidence>
<protein>
    <submittedName>
        <fullName evidence="2">Uncharacterized protein</fullName>
    </submittedName>
</protein>
<evidence type="ECO:0000313" key="2">
    <source>
        <dbReference type="EMBL" id="KFM24645.1"/>
    </source>
</evidence>
<feature type="compositionally biased region" description="Low complexity" evidence="1">
    <location>
        <begin position="28"/>
        <end position="59"/>
    </location>
</feature>
<name>A0A087SFZ1_AUXPR</name>
<gene>
    <name evidence="2" type="ORF">F751_2363</name>
</gene>
<dbReference type="AlphaFoldDB" id="A0A087SFZ1"/>
<accession>A0A087SFZ1</accession>
<dbReference type="EMBL" id="KL662109">
    <property type="protein sequence ID" value="KFM24645.1"/>
    <property type="molecule type" value="Genomic_DNA"/>
</dbReference>
<feature type="region of interest" description="Disordered" evidence="1">
    <location>
        <begin position="1"/>
        <end position="84"/>
    </location>
</feature>
<dbReference type="KEGG" id="apro:F751_2363"/>
<keyword evidence="3" id="KW-1185">Reference proteome</keyword>
<organism evidence="2 3">
    <name type="scientific">Auxenochlorella protothecoides</name>
    <name type="common">Green microalga</name>
    <name type="synonym">Chlorella protothecoides</name>
    <dbReference type="NCBI Taxonomy" id="3075"/>
    <lineage>
        <taxon>Eukaryota</taxon>
        <taxon>Viridiplantae</taxon>
        <taxon>Chlorophyta</taxon>
        <taxon>core chlorophytes</taxon>
        <taxon>Trebouxiophyceae</taxon>
        <taxon>Chlorellales</taxon>
        <taxon>Chlorellaceae</taxon>
        <taxon>Auxenochlorella</taxon>
    </lineage>
</organism>
<dbReference type="Proteomes" id="UP000028924">
    <property type="component" value="Unassembled WGS sequence"/>
</dbReference>
<sequence length="84" mass="9406">MPPCSPPSDVHAPPIPPPSPLLRRTRRCSSSWAASGRGRTRAGRPGLRPCSSSRRSWTVRPRRRPSPRLLRAPRQTPRCTSSTW</sequence>
<proteinExistence type="predicted"/>
<dbReference type="RefSeq" id="XP_011397533.1">
    <property type="nucleotide sequence ID" value="XM_011399231.1"/>
</dbReference>